<proteinExistence type="predicted"/>
<dbReference type="EMBL" id="BOPH01000082">
    <property type="protein sequence ID" value="GIJ70751.1"/>
    <property type="molecule type" value="Genomic_DNA"/>
</dbReference>
<dbReference type="InterPro" id="IPR021373">
    <property type="entry name" value="DUF2993"/>
</dbReference>
<gene>
    <name evidence="1" type="ORF">Voc01_056680</name>
</gene>
<dbReference type="AlphaFoldDB" id="A0A8J4EDJ0"/>
<organism evidence="1 2">
    <name type="scientific">Virgisporangium ochraceum</name>
    <dbReference type="NCBI Taxonomy" id="65505"/>
    <lineage>
        <taxon>Bacteria</taxon>
        <taxon>Bacillati</taxon>
        <taxon>Actinomycetota</taxon>
        <taxon>Actinomycetes</taxon>
        <taxon>Micromonosporales</taxon>
        <taxon>Micromonosporaceae</taxon>
        <taxon>Virgisporangium</taxon>
    </lineage>
</organism>
<evidence type="ECO:0000313" key="2">
    <source>
        <dbReference type="Proteomes" id="UP000635606"/>
    </source>
</evidence>
<accession>A0A8J4EDJ0</accession>
<comment type="caution">
    <text evidence="1">The sequence shown here is derived from an EMBL/GenBank/DDBJ whole genome shotgun (WGS) entry which is preliminary data.</text>
</comment>
<protein>
    <recommendedName>
        <fullName evidence="3">DUF2993 domain-containing protein</fullName>
    </recommendedName>
</protein>
<keyword evidence="2" id="KW-1185">Reference proteome</keyword>
<sequence>MLVLTAAVAADRIAARMAAGRLETRLACLADLSAPARVDVRGFPFLAQAAAGRYREIVVTATDISRGGLRVARVEAVLRDLRTGDGRTSVGELAVAATAGFDSLPTSLGERPVRYSARGDRLAITTELALAGQRQPVTILALPRLTDGTLTIQPETVEVLGIQRPAERLLARVGLDRLPSRALPSLAEGLTYRSVEVVDDGLRITVDGHDLSTGATGSGRGGVHCGGRR</sequence>
<dbReference type="Proteomes" id="UP000635606">
    <property type="component" value="Unassembled WGS sequence"/>
</dbReference>
<dbReference type="RefSeq" id="WP_203930645.1">
    <property type="nucleotide sequence ID" value="NZ_BOPH01000082.1"/>
</dbReference>
<name>A0A8J4EDJ0_9ACTN</name>
<reference evidence="1" key="1">
    <citation type="submission" date="2021-01" db="EMBL/GenBank/DDBJ databases">
        <title>Whole genome shotgun sequence of Virgisporangium ochraceum NBRC 16418.</title>
        <authorList>
            <person name="Komaki H."/>
            <person name="Tamura T."/>
        </authorList>
    </citation>
    <scope>NUCLEOTIDE SEQUENCE</scope>
    <source>
        <strain evidence="1">NBRC 16418</strain>
    </source>
</reference>
<evidence type="ECO:0000313" key="1">
    <source>
        <dbReference type="EMBL" id="GIJ70751.1"/>
    </source>
</evidence>
<evidence type="ECO:0008006" key="3">
    <source>
        <dbReference type="Google" id="ProtNLM"/>
    </source>
</evidence>
<dbReference type="Pfam" id="PF11209">
    <property type="entry name" value="LmeA"/>
    <property type="match status" value="1"/>
</dbReference>